<evidence type="ECO:0000313" key="1">
    <source>
        <dbReference type="EMBL" id="GAH50682.1"/>
    </source>
</evidence>
<dbReference type="EMBL" id="BARU01021905">
    <property type="protein sequence ID" value="GAH50682.1"/>
    <property type="molecule type" value="Genomic_DNA"/>
</dbReference>
<proteinExistence type="predicted"/>
<name>X1G0A2_9ZZZZ</name>
<dbReference type="AlphaFoldDB" id="X1G0A2"/>
<reference evidence="1" key="1">
    <citation type="journal article" date="2014" name="Front. Microbiol.">
        <title>High frequency of phylogenetically diverse reductive dehalogenase-homologous genes in deep subseafloor sedimentary metagenomes.</title>
        <authorList>
            <person name="Kawai M."/>
            <person name="Futagami T."/>
            <person name="Toyoda A."/>
            <person name="Takaki Y."/>
            <person name="Nishi S."/>
            <person name="Hori S."/>
            <person name="Arai W."/>
            <person name="Tsubouchi T."/>
            <person name="Morono Y."/>
            <person name="Uchiyama I."/>
            <person name="Ito T."/>
            <person name="Fujiyama A."/>
            <person name="Inagaki F."/>
            <person name="Takami H."/>
        </authorList>
    </citation>
    <scope>NUCLEOTIDE SEQUENCE</scope>
    <source>
        <strain evidence="1">Expedition CK06-06</strain>
    </source>
</reference>
<accession>X1G0A2</accession>
<organism evidence="1">
    <name type="scientific">marine sediment metagenome</name>
    <dbReference type="NCBI Taxonomy" id="412755"/>
    <lineage>
        <taxon>unclassified sequences</taxon>
        <taxon>metagenomes</taxon>
        <taxon>ecological metagenomes</taxon>
    </lineage>
</organism>
<sequence>MKGVNNVKKNIAQLVYQKKLFTLGEPLTKSNDLNAKDAIRHIYGKENITSYTKKNTGLNYGLKKATQLGNYVYFRATANQSLNRSKIIGLKDCLMSA</sequence>
<gene>
    <name evidence="1" type="ORF">S03H2_35778</name>
</gene>
<protein>
    <submittedName>
        <fullName evidence="1">Uncharacterized protein</fullName>
    </submittedName>
</protein>
<comment type="caution">
    <text evidence="1">The sequence shown here is derived from an EMBL/GenBank/DDBJ whole genome shotgun (WGS) entry which is preliminary data.</text>
</comment>